<evidence type="ECO:0000259" key="6">
    <source>
        <dbReference type="PROSITE" id="PS50090"/>
    </source>
</evidence>
<dbReference type="PANTHER" id="PTHR45614:SF218">
    <property type="entry name" value="TRANSCRIPTION FACTOR MYB119-RELATED"/>
    <property type="match status" value="1"/>
</dbReference>
<gene>
    <name evidence="8" type="ORF">Sradi_3791800</name>
</gene>
<feature type="compositionally biased region" description="Polar residues" evidence="5">
    <location>
        <begin position="116"/>
        <end position="127"/>
    </location>
</feature>
<feature type="domain" description="HTH myb-type" evidence="7">
    <location>
        <begin position="190"/>
        <end position="241"/>
    </location>
</feature>
<sequence length="419" mass="46997">MRSILVAPFQPSLLIEVGGESSLYGSSESHSNSWLEPINPPFTAMDSVLWAPNNLSHQQLLNTVVNHPPPFFYPNAYSYFPAGVVLPQFTTQVDHTGLVRGLLLLDLNSNPYVVNSTLDESSNGVDNTESDGAADNRVKGQWTDNEDSKLVKLVTKYGCRKWAVVAKQMVGRIGKQCRERWHNHLRPNIKKDQLWTEEEEKLIIEAHEMVGNRWAEIAKFVPGRTENAIKNHWNATKRKQTSKRRLKKPEKLNGITLSTVLEDYIKKKYFNNGSTSTNPNPGPTVAAPNNPPSTVVPGNQPVQNNNSPDPLISTPDDHDDESLAYITFDEEAINEEMDFMKNLFENNNNSNLNNASENGNFSIPNQTFEAQLPVENMGDIGLLDSSSDFNMDQTDGNWDIPMQQVQDAYFPPGIYFGYA</sequence>
<dbReference type="InterPro" id="IPR017930">
    <property type="entry name" value="Myb_dom"/>
</dbReference>
<evidence type="ECO:0000256" key="1">
    <source>
        <dbReference type="ARBA" id="ARBA00004123"/>
    </source>
</evidence>
<dbReference type="InterPro" id="IPR001005">
    <property type="entry name" value="SANT/Myb"/>
</dbReference>
<name>A0AAW2Q054_SESRA</name>
<dbReference type="SMART" id="SM00717">
    <property type="entry name" value="SANT"/>
    <property type="match status" value="2"/>
</dbReference>
<dbReference type="InterPro" id="IPR009057">
    <property type="entry name" value="Homeodomain-like_sf"/>
</dbReference>
<keyword evidence="4" id="KW-0539">Nucleus</keyword>
<dbReference type="SUPFAM" id="SSF46689">
    <property type="entry name" value="Homeodomain-like"/>
    <property type="match status" value="1"/>
</dbReference>
<feature type="region of interest" description="Disordered" evidence="5">
    <location>
        <begin position="116"/>
        <end position="139"/>
    </location>
</feature>
<protein>
    <submittedName>
        <fullName evidence="8">Transcription factor</fullName>
    </submittedName>
</protein>
<dbReference type="PROSITE" id="PS51294">
    <property type="entry name" value="HTH_MYB"/>
    <property type="match status" value="2"/>
</dbReference>
<keyword evidence="2" id="KW-0677">Repeat</keyword>
<evidence type="ECO:0000256" key="5">
    <source>
        <dbReference type="SAM" id="MobiDB-lite"/>
    </source>
</evidence>
<proteinExistence type="predicted"/>
<dbReference type="PANTHER" id="PTHR45614">
    <property type="entry name" value="MYB PROTEIN-RELATED"/>
    <property type="match status" value="1"/>
</dbReference>
<comment type="subcellular location">
    <subcellularLocation>
        <location evidence="1">Nucleus</location>
    </subcellularLocation>
</comment>
<dbReference type="GO" id="GO:0005634">
    <property type="term" value="C:nucleus"/>
    <property type="evidence" value="ECO:0007669"/>
    <property type="project" value="UniProtKB-SubCell"/>
</dbReference>
<dbReference type="GO" id="GO:0000981">
    <property type="term" value="F:DNA-binding transcription factor activity, RNA polymerase II-specific"/>
    <property type="evidence" value="ECO:0007669"/>
    <property type="project" value="TreeGrafter"/>
</dbReference>
<dbReference type="Gene3D" id="1.10.10.60">
    <property type="entry name" value="Homeodomain-like"/>
    <property type="match status" value="2"/>
</dbReference>
<evidence type="ECO:0000313" key="8">
    <source>
        <dbReference type="EMBL" id="KAL0361073.1"/>
    </source>
</evidence>
<reference evidence="8" key="2">
    <citation type="journal article" date="2024" name="Plant">
        <title>Genomic evolution and insights into agronomic trait innovations of Sesamum species.</title>
        <authorList>
            <person name="Miao H."/>
            <person name="Wang L."/>
            <person name="Qu L."/>
            <person name="Liu H."/>
            <person name="Sun Y."/>
            <person name="Le M."/>
            <person name="Wang Q."/>
            <person name="Wei S."/>
            <person name="Zheng Y."/>
            <person name="Lin W."/>
            <person name="Duan Y."/>
            <person name="Cao H."/>
            <person name="Xiong S."/>
            <person name="Wang X."/>
            <person name="Wei L."/>
            <person name="Li C."/>
            <person name="Ma Q."/>
            <person name="Ju M."/>
            <person name="Zhao R."/>
            <person name="Li G."/>
            <person name="Mu C."/>
            <person name="Tian Q."/>
            <person name="Mei H."/>
            <person name="Zhang T."/>
            <person name="Gao T."/>
            <person name="Zhang H."/>
        </authorList>
    </citation>
    <scope>NUCLEOTIDE SEQUENCE</scope>
    <source>
        <strain evidence="8">G02</strain>
    </source>
</reference>
<comment type="caution">
    <text evidence="8">The sequence shown here is derived from an EMBL/GenBank/DDBJ whole genome shotgun (WGS) entry which is preliminary data.</text>
</comment>
<evidence type="ECO:0000256" key="4">
    <source>
        <dbReference type="ARBA" id="ARBA00023242"/>
    </source>
</evidence>
<feature type="domain" description="Myb-like" evidence="6">
    <location>
        <begin position="134"/>
        <end position="185"/>
    </location>
</feature>
<reference evidence="8" key="1">
    <citation type="submission" date="2020-06" db="EMBL/GenBank/DDBJ databases">
        <authorList>
            <person name="Li T."/>
            <person name="Hu X."/>
            <person name="Zhang T."/>
            <person name="Song X."/>
            <person name="Zhang H."/>
            <person name="Dai N."/>
            <person name="Sheng W."/>
            <person name="Hou X."/>
            <person name="Wei L."/>
        </authorList>
    </citation>
    <scope>NUCLEOTIDE SEQUENCE</scope>
    <source>
        <strain evidence="8">G02</strain>
        <tissue evidence="8">Leaf</tissue>
    </source>
</reference>
<dbReference type="CDD" id="cd00167">
    <property type="entry name" value="SANT"/>
    <property type="match status" value="2"/>
</dbReference>
<evidence type="ECO:0000256" key="3">
    <source>
        <dbReference type="ARBA" id="ARBA00023125"/>
    </source>
</evidence>
<accession>A0AAW2Q054</accession>
<dbReference type="PROSITE" id="PS50090">
    <property type="entry name" value="MYB_LIKE"/>
    <property type="match status" value="2"/>
</dbReference>
<feature type="domain" description="Myb-like" evidence="6">
    <location>
        <begin position="195"/>
        <end position="237"/>
    </location>
</feature>
<evidence type="ECO:0000256" key="2">
    <source>
        <dbReference type="ARBA" id="ARBA00022737"/>
    </source>
</evidence>
<keyword evidence="3" id="KW-0238">DNA-binding</keyword>
<organism evidence="8">
    <name type="scientific">Sesamum radiatum</name>
    <name type="common">Black benniseed</name>
    <dbReference type="NCBI Taxonomy" id="300843"/>
    <lineage>
        <taxon>Eukaryota</taxon>
        <taxon>Viridiplantae</taxon>
        <taxon>Streptophyta</taxon>
        <taxon>Embryophyta</taxon>
        <taxon>Tracheophyta</taxon>
        <taxon>Spermatophyta</taxon>
        <taxon>Magnoliopsida</taxon>
        <taxon>eudicotyledons</taxon>
        <taxon>Gunneridae</taxon>
        <taxon>Pentapetalae</taxon>
        <taxon>asterids</taxon>
        <taxon>lamiids</taxon>
        <taxon>Lamiales</taxon>
        <taxon>Pedaliaceae</taxon>
        <taxon>Sesamum</taxon>
    </lineage>
</organism>
<feature type="region of interest" description="Disordered" evidence="5">
    <location>
        <begin position="272"/>
        <end position="291"/>
    </location>
</feature>
<dbReference type="GO" id="GO:0000978">
    <property type="term" value="F:RNA polymerase II cis-regulatory region sequence-specific DNA binding"/>
    <property type="evidence" value="ECO:0007669"/>
    <property type="project" value="TreeGrafter"/>
</dbReference>
<dbReference type="EMBL" id="JACGWJ010000016">
    <property type="protein sequence ID" value="KAL0361073.1"/>
    <property type="molecule type" value="Genomic_DNA"/>
</dbReference>
<dbReference type="InterPro" id="IPR050560">
    <property type="entry name" value="MYB_TF"/>
</dbReference>
<dbReference type="FunFam" id="1.10.10.60:FF:000010">
    <property type="entry name" value="Transcriptional activator Myb isoform A"/>
    <property type="match status" value="1"/>
</dbReference>
<feature type="domain" description="HTH myb-type" evidence="7">
    <location>
        <begin position="134"/>
        <end position="189"/>
    </location>
</feature>
<dbReference type="AlphaFoldDB" id="A0AAW2Q054"/>
<dbReference type="Pfam" id="PF00249">
    <property type="entry name" value="Myb_DNA-binding"/>
    <property type="match status" value="2"/>
</dbReference>
<evidence type="ECO:0000259" key="7">
    <source>
        <dbReference type="PROSITE" id="PS51294"/>
    </source>
</evidence>